<dbReference type="OrthoDB" id="9772295at2"/>
<dbReference type="EMBL" id="FNTI01000001">
    <property type="protein sequence ID" value="SED65178.1"/>
    <property type="molecule type" value="Genomic_DNA"/>
</dbReference>
<dbReference type="RefSeq" id="WP_074824034.1">
    <property type="nucleotide sequence ID" value="NZ_FNTI01000001.1"/>
</dbReference>
<name>A0A1M7C2U7_9BRAD</name>
<protein>
    <submittedName>
        <fullName evidence="2">Uncharacterized conserved protein, DUF1800 family</fullName>
    </submittedName>
</protein>
<proteinExistence type="predicted"/>
<gene>
    <name evidence="2" type="ORF">SAMN05444171_4703</name>
</gene>
<dbReference type="AlphaFoldDB" id="A0A1M7C2U7"/>
<sequence>MARDSQAALVALNRFGFGARGGASGDFVNAASDPRGFVKAELLRPSGELLEVPGLQSTPALGKAVFDYQFEIQQARDAAAKAAPAAGTEAPAQPPSPDAKSQRRNLSLSSIAMDITAKEPQAKESQARAGDGANVTMADPSGKSAETMQPNAPKPPPQQLNIIQKTFRTEALARLQRATMADCGFAERLVVFWSNHFCISAGKGGLARMWAGSFEREAIRPHVLGRFADMLKAVEQHPAMLFFLDNQQSLGPDSRAGQNRNRGLNENLAREIMELHTLGVGGGYSQDDVTSLARIITGWTYAGRLGQLGTSGTFVFNANAHQPGAQRVMGKIYEANGVAQGEAVLADIARHPSTAKFIATKLARHFVADDPPPALVARLTDVFVKSDGDLKALATALVDSDEAWQAPLTKMRSPYEFLVASGRLLAQIPGDPARYLGALNVLGQPLWAPAGPNGFPDSNAAWAAPEGMKLRLDISAQIASRLADGIDPRALLELAAADAASEETRRTIERAESRQQALALLLMSPEFQRR</sequence>
<evidence type="ECO:0000313" key="2">
    <source>
        <dbReference type="EMBL" id="SED65178.1"/>
    </source>
</evidence>
<dbReference type="InterPro" id="IPR014917">
    <property type="entry name" value="DUF1800"/>
</dbReference>
<feature type="compositionally biased region" description="Low complexity" evidence="1">
    <location>
        <begin position="79"/>
        <end position="91"/>
    </location>
</feature>
<dbReference type="Proteomes" id="UP000183208">
    <property type="component" value="Unassembled WGS sequence"/>
</dbReference>
<evidence type="ECO:0000256" key="1">
    <source>
        <dbReference type="SAM" id="MobiDB-lite"/>
    </source>
</evidence>
<feature type="region of interest" description="Disordered" evidence="1">
    <location>
        <begin position="79"/>
        <end position="158"/>
    </location>
</feature>
<accession>A0A1M7C2U7</accession>
<reference evidence="2 3" key="1">
    <citation type="submission" date="2016-10" db="EMBL/GenBank/DDBJ databases">
        <authorList>
            <person name="de Groot N.N."/>
        </authorList>
    </citation>
    <scope>NUCLEOTIDE SEQUENCE [LARGE SCALE GENOMIC DNA]</scope>
    <source>
        <strain evidence="2 3">GAS522</strain>
    </source>
</reference>
<feature type="compositionally biased region" description="Basic and acidic residues" evidence="1">
    <location>
        <begin position="116"/>
        <end position="126"/>
    </location>
</feature>
<evidence type="ECO:0000313" key="3">
    <source>
        <dbReference type="Proteomes" id="UP000183208"/>
    </source>
</evidence>
<dbReference type="Pfam" id="PF08811">
    <property type="entry name" value="DUF1800"/>
    <property type="match status" value="1"/>
</dbReference>
<organism evidence="2 3">
    <name type="scientific">Bradyrhizobium lablabi</name>
    <dbReference type="NCBI Taxonomy" id="722472"/>
    <lineage>
        <taxon>Bacteria</taxon>
        <taxon>Pseudomonadati</taxon>
        <taxon>Pseudomonadota</taxon>
        <taxon>Alphaproteobacteria</taxon>
        <taxon>Hyphomicrobiales</taxon>
        <taxon>Nitrobacteraceae</taxon>
        <taxon>Bradyrhizobium</taxon>
    </lineage>
</organism>